<gene>
    <name evidence="2" type="ORF">BCR36DRAFT_584749</name>
</gene>
<dbReference type="STRING" id="1754191.A0A1Y1V6F8"/>
<evidence type="ECO:0000313" key="2">
    <source>
        <dbReference type="EMBL" id="ORX47649.1"/>
    </source>
</evidence>
<feature type="transmembrane region" description="Helical" evidence="1">
    <location>
        <begin position="95"/>
        <end position="119"/>
    </location>
</feature>
<feature type="transmembrane region" description="Helical" evidence="1">
    <location>
        <begin position="149"/>
        <end position="171"/>
    </location>
</feature>
<evidence type="ECO:0000313" key="3">
    <source>
        <dbReference type="Proteomes" id="UP000193719"/>
    </source>
</evidence>
<accession>A0A1Y1V6F8</accession>
<keyword evidence="1" id="KW-0472">Membrane</keyword>
<sequence>MTSDNKQNWFVGIGIANIFWIIGEIIGDWYPLLRTKAIINNEKKIRMVYLTCAVYNIIKVFSVFHFFYQFFNITKSHDYQNDGDSGSQSMTKFGLSWWILITITQISSFFYDLSIIICLKQNLFNQLHDFSLGKNSFVERFKRISEFRIVISMLATMIFLPVILLYIIFVLKYSLDGKHSIPFDDDSMESIRKVVIGVNYSLMYIDQILLKCYVKRNTTNNNDNNNPSYETSSSKIYSKSIPSFSDYPEPSLKISPENKKYYELTHKYHTLHEPQDNIINIENYYAQSKSNYSKGISADYTQKQDNTPKIKDTGYQVDIKSLMTNIQPFDRYYNM</sequence>
<keyword evidence="1" id="KW-1133">Transmembrane helix</keyword>
<reference evidence="2 3" key="2">
    <citation type="submission" date="2016-08" db="EMBL/GenBank/DDBJ databases">
        <title>Pervasive Adenine N6-methylation of Active Genes in Fungi.</title>
        <authorList>
            <consortium name="DOE Joint Genome Institute"/>
            <person name="Mondo S.J."/>
            <person name="Dannebaum R.O."/>
            <person name="Kuo R.C."/>
            <person name="Labutti K."/>
            <person name="Haridas S."/>
            <person name="Kuo A."/>
            <person name="Salamov A."/>
            <person name="Ahrendt S.R."/>
            <person name="Lipzen A."/>
            <person name="Sullivan W."/>
            <person name="Andreopoulos W.B."/>
            <person name="Clum A."/>
            <person name="Lindquist E."/>
            <person name="Daum C."/>
            <person name="Ramamoorthy G.K."/>
            <person name="Gryganskyi A."/>
            <person name="Culley D."/>
            <person name="Magnuson J.K."/>
            <person name="James T.Y."/>
            <person name="O'Malley M.A."/>
            <person name="Stajich J.E."/>
            <person name="Spatafora J.W."/>
            <person name="Visel A."/>
            <person name="Grigoriev I.V."/>
        </authorList>
    </citation>
    <scope>NUCLEOTIDE SEQUENCE [LARGE SCALE GENOMIC DNA]</scope>
    <source>
        <strain evidence="3">finn</strain>
    </source>
</reference>
<protein>
    <submittedName>
        <fullName evidence="2">Uncharacterized protein</fullName>
    </submittedName>
</protein>
<proteinExistence type="predicted"/>
<dbReference type="EMBL" id="MCFH01000030">
    <property type="protein sequence ID" value="ORX47649.1"/>
    <property type="molecule type" value="Genomic_DNA"/>
</dbReference>
<comment type="caution">
    <text evidence="2">The sequence shown here is derived from an EMBL/GenBank/DDBJ whole genome shotgun (WGS) entry which is preliminary data.</text>
</comment>
<feature type="transmembrane region" description="Helical" evidence="1">
    <location>
        <begin position="6"/>
        <end position="26"/>
    </location>
</feature>
<feature type="transmembrane region" description="Helical" evidence="1">
    <location>
        <begin position="47"/>
        <end position="68"/>
    </location>
</feature>
<organism evidence="2 3">
    <name type="scientific">Piromyces finnis</name>
    <dbReference type="NCBI Taxonomy" id="1754191"/>
    <lineage>
        <taxon>Eukaryota</taxon>
        <taxon>Fungi</taxon>
        <taxon>Fungi incertae sedis</taxon>
        <taxon>Chytridiomycota</taxon>
        <taxon>Chytridiomycota incertae sedis</taxon>
        <taxon>Neocallimastigomycetes</taxon>
        <taxon>Neocallimastigales</taxon>
        <taxon>Neocallimastigaceae</taxon>
        <taxon>Piromyces</taxon>
    </lineage>
</organism>
<dbReference type="AlphaFoldDB" id="A0A1Y1V6F8"/>
<dbReference type="Proteomes" id="UP000193719">
    <property type="component" value="Unassembled WGS sequence"/>
</dbReference>
<name>A0A1Y1V6F8_9FUNG</name>
<keyword evidence="1" id="KW-0812">Transmembrane</keyword>
<keyword evidence="3" id="KW-1185">Reference proteome</keyword>
<dbReference type="OrthoDB" id="10449451at2759"/>
<evidence type="ECO:0000256" key="1">
    <source>
        <dbReference type="SAM" id="Phobius"/>
    </source>
</evidence>
<reference evidence="2 3" key="1">
    <citation type="submission" date="2016-08" db="EMBL/GenBank/DDBJ databases">
        <title>Genomes of anaerobic fungi encode conserved fungal cellulosomes for biomass hydrolysis.</title>
        <authorList>
            <consortium name="DOE Joint Genome Institute"/>
            <person name="Haitjema C.H."/>
            <person name="Gilmore S.P."/>
            <person name="Henske J.K."/>
            <person name="Solomon K.V."/>
            <person name="De Groot R."/>
            <person name="Kuo A."/>
            <person name="Mondo S.J."/>
            <person name="Salamov A.A."/>
            <person name="Labutti K."/>
            <person name="Zhao Z."/>
            <person name="Chiniquy J."/>
            <person name="Barry K."/>
            <person name="Brewer H.M."/>
            <person name="Purvine S.O."/>
            <person name="Wright A.T."/>
            <person name="Boxma B."/>
            <person name="Van Alen T."/>
            <person name="Hackstein J.H."/>
            <person name="Baker S.E."/>
            <person name="Grigoriev I.V."/>
            <person name="O'Malley M.A."/>
        </authorList>
    </citation>
    <scope>NUCLEOTIDE SEQUENCE [LARGE SCALE GENOMIC DNA]</scope>
    <source>
        <strain evidence="3">finn</strain>
    </source>
</reference>